<dbReference type="VEuPathDB" id="FungiDB:AeMF1_006544"/>
<accession>A0A6G0WNQ6</accession>
<dbReference type="EMBL" id="VJMJ01000170">
    <property type="protein sequence ID" value="KAF0729006.1"/>
    <property type="molecule type" value="Genomic_DNA"/>
</dbReference>
<evidence type="ECO:0008006" key="3">
    <source>
        <dbReference type="Google" id="ProtNLM"/>
    </source>
</evidence>
<proteinExistence type="predicted"/>
<organism evidence="1 2">
    <name type="scientific">Aphanomyces euteiches</name>
    <dbReference type="NCBI Taxonomy" id="100861"/>
    <lineage>
        <taxon>Eukaryota</taxon>
        <taxon>Sar</taxon>
        <taxon>Stramenopiles</taxon>
        <taxon>Oomycota</taxon>
        <taxon>Saprolegniomycetes</taxon>
        <taxon>Saprolegniales</taxon>
        <taxon>Verrucalvaceae</taxon>
        <taxon>Aphanomyces</taxon>
    </lineage>
</organism>
<dbReference type="AlphaFoldDB" id="A0A6G0WNQ6"/>
<sequence length="324" mass="36340">MVEARLLATVAAHDKPVFKAQLPRYSVTHSNKPNCTMDHPIESANACLKKHAMSTEYTRCVNEHCHPPSEDDLPVPRCPATYRITTCSITLQSIFYLLGTHLGEGNAAIPLAAKVTEQMKTDISSKITADPMVLPKAIYKLIKARCAAGMYDDALCPTFKQVQNYIQYMRSRDCRLKSTVPSVRTELEMWRLNDNIGEQDPNKAFVFGVPYMSGEFQLGDGGLTSFRLGLTTVALMAKYRRVVESNPGRVVLCHMDTTFSTNLSGYPVFVFGYSDFCGSFHLLCICITSTRTHEDVVWLFKKLKATFMQVLNFRTIPTSTSIDY</sequence>
<evidence type="ECO:0000313" key="1">
    <source>
        <dbReference type="EMBL" id="KAF0729006.1"/>
    </source>
</evidence>
<name>A0A6G0WNQ6_9STRA</name>
<evidence type="ECO:0000313" key="2">
    <source>
        <dbReference type="Proteomes" id="UP000481153"/>
    </source>
</evidence>
<gene>
    <name evidence="1" type="ORF">Ae201684_013306</name>
</gene>
<keyword evidence="2" id="KW-1185">Reference proteome</keyword>
<protein>
    <recommendedName>
        <fullName evidence="3">MULE transposase domain-containing protein</fullName>
    </recommendedName>
</protein>
<dbReference type="Proteomes" id="UP000481153">
    <property type="component" value="Unassembled WGS sequence"/>
</dbReference>
<comment type="caution">
    <text evidence="1">The sequence shown here is derived from an EMBL/GenBank/DDBJ whole genome shotgun (WGS) entry which is preliminary data.</text>
</comment>
<reference evidence="1 2" key="1">
    <citation type="submission" date="2019-07" db="EMBL/GenBank/DDBJ databases">
        <title>Genomics analysis of Aphanomyces spp. identifies a new class of oomycete effector associated with host adaptation.</title>
        <authorList>
            <person name="Gaulin E."/>
        </authorList>
    </citation>
    <scope>NUCLEOTIDE SEQUENCE [LARGE SCALE GENOMIC DNA]</scope>
    <source>
        <strain evidence="1 2">ATCC 201684</strain>
    </source>
</reference>